<reference evidence="1 2" key="1">
    <citation type="journal article" date="2021" name="bioRxiv">
        <title>Chromosome-scale and haplotype-resolved genome assembly of a tetraploid potato cultivar.</title>
        <authorList>
            <person name="Sun H."/>
            <person name="Jiao W.-B."/>
            <person name="Krause K."/>
            <person name="Campoy J.A."/>
            <person name="Goel M."/>
            <person name="Folz-Donahue K."/>
            <person name="Kukat C."/>
            <person name="Huettel B."/>
            <person name="Schneeberger K."/>
        </authorList>
    </citation>
    <scope>NUCLEOTIDE SEQUENCE [LARGE SCALE GENOMIC DNA]</scope>
    <source>
        <strain evidence="1">SolTubOtavaFocal</strain>
        <tissue evidence="1">Leaves</tissue>
    </source>
</reference>
<dbReference type="Proteomes" id="UP000826656">
    <property type="component" value="Unassembled WGS sequence"/>
</dbReference>
<sequence>MQQVKLTKGIIQATDQKEDGEKIGKEKIIKRPKREKIEVHHYQKPRRPVTLEEFLPSSFCTKSTQDNVEASCFNFDK</sequence>
<keyword evidence="2" id="KW-1185">Reference proteome</keyword>
<protein>
    <submittedName>
        <fullName evidence="1">Uncharacterized protein</fullName>
    </submittedName>
</protein>
<accession>A0ABQ7WMK0</accession>
<gene>
    <name evidence="1" type="ORF">KY290_000813</name>
</gene>
<proteinExistence type="predicted"/>
<name>A0ABQ7WMK0_SOLTU</name>
<evidence type="ECO:0000313" key="2">
    <source>
        <dbReference type="Proteomes" id="UP000826656"/>
    </source>
</evidence>
<evidence type="ECO:0000313" key="1">
    <source>
        <dbReference type="EMBL" id="KAH0781215.1"/>
    </source>
</evidence>
<dbReference type="EMBL" id="JAIVGD010000001">
    <property type="protein sequence ID" value="KAH0781215.1"/>
    <property type="molecule type" value="Genomic_DNA"/>
</dbReference>
<organism evidence="1 2">
    <name type="scientific">Solanum tuberosum</name>
    <name type="common">Potato</name>
    <dbReference type="NCBI Taxonomy" id="4113"/>
    <lineage>
        <taxon>Eukaryota</taxon>
        <taxon>Viridiplantae</taxon>
        <taxon>Streptophyta</taxon>
        <taxon>Embryophyta</taxon>
        <taxon>Tracheophyta</taxon>
        <taxon>Spermatophyta</taxon>
        <taxon>Magnoliopsida</taxon>
        <taxon>eudicotyledons</taxon>
        <taxon>Gunneridae</taxon>
        <taxon>Pentapetalae</taxon>
        <taxon>asterids</taxon>
        <taxon>lamiids</taxon>
        <taxon>Solanales</taxon>
        <taxon>Solanaceae</taxon>
        <taxon>Solanoideae</taxon>
        <taxon>Solaneae</taxon>
        <taxon>Solanum</taxon>
    </lineage>
</organism>
<comment type="caution">
    <text evidence="1">The sequence shown here is derived from an EMBL/GenBank/DDBJ whole genome shotgun (WGS) entry which is preliminary data.</text>
</comment>